<evidence type="ECO:0000256" key="1">
    <source>
        <dbReference type="ARBA" id="ARBA00022679"/>
    </source>
</evidence>
<dbReference type="PROSITE" id="PS51186">
    <property type="entry name" value="GNAT"/>
    <property type="match status" value="1"/>
</dbReference>
<proteinExistence type="predicted"/>
<dbReference type="CDD" id="cd04301">
    <property type="entry name" value="NAT_SF"/>
    <property type="match status" value="1"/>
</dbReference>
<dbReference type="SUPFAM" id="SSF55729">
    <property type="entry name" value="Acyl-CoA N-acyltransferases (Nat)"/>
    <property type="match status" value="1"/>
</dbReference>
<accession>A0A917W2M6</accession>
<dbReference type="AlphaFoldDB" id="A0A917W2M6"/>
<keyword evidence="2" id="KW-0012">Acyltransferase</keyword>
<organism evidence="4 5">
    <name type="scientific">Microlunatus endophyticus</name>
    <dbReference type="NCBI Taxonomy" id="1716077"/>
    <lineage>
        <taxon>Bacteria</taxon>
        <taxon>Bacillati</taxon>
        <taxon>Actinomycetota</taxon>
        <taxon>Actinomycetes</taxon>
        <taxon>Propionibacteriales</taxon>
        <taxon>Propionibacteriaceae</taxon>
        <taxon>Microlunatus</taxon>
    </lineage>
</organism>
<comment type="caution">
    <text evidence="4">The sequence shown here is derived from an EMBL/GenBank/DDBJ whole genome shotgun (WGS) entry which is preliminary data.</text>
</comment>
<dbReference type="EMBL" id="BMMZ01000002">
    <property type="protein sequence ID" value="GGL54692.1"/>
    <property type="molecule type" value="Genomic_DNA"/>
</dbReference>
<dbReference type="Proteomes" id="UP000613840">
    <property type="component" value="Unassembled WGS sequence"/>
</dbReference>
<evidence type="ECO:0000313" key="5">
    <source>
        <dbReference type="Proteomes" id="UP000613840"/>
    </source>
</evidence>
<reference evidence="4" key="2">
    <citation type="submission" date="2020-09" db="EMBL/GenBank/DDBJ databases">
        <authorList>
            <person name="Sun Q."/>
            <person name="Zhou Y."/>
        </authorList>
    </citation>
    <scope>NUCLEOTIDE SEQUENCE</scope>
    <source>
        <strain evidence="4">CGMCC 4.7306</strain>
    </source>
</reference>
<dbReference type="Gene3D" id="3.40.630.30">
    <property type="match status" value="1"/>
</dbReference>
<dbReference type="Pfam" id="PF00583">
    <property type="entry name" value="Acetyltransf_1"/>
    <property type="match status" value="1"/>
</dbReference>
<dbReference type="GO" id="GO:0016747">
    <property type="term" value="F:acyltransferase activity, transferring groups other than amino-acyl groups"/>
    <property type="evidence" value="ECO:0007669"/>
    <property type="project" value="InterPro"/>
</dbReference>
<protein>
    <recommendedName>
        <fullName evidence="3">N-acetyltransferase domain-containing protein</fullName>
    </recommendedName>
</protein>
<dbReference type="InterPro" id="IPR000182">
    <property type="entry name" value="GNAT_dom"/>
</dbReference>
<dbReference type="InterPro" id="IPR016181">
    <property type="entry name" value="Acyl_CoA_acyltransferase"/>
</dbReference>
<dbReference type="InterPro" id="IPR050832">
    <property type="entry name" value="Bact_Acetyltransf"/>
</dbReference>
<evidence type="ECO:0000259" key="3">
    <source>
        <dbReference type="PROSITE" id="PS51186"/>
    </source>
</evidence>
<keyword evidence="1" id="KW-0808">Transferase</keyword>
<dbReference type="PANTHER" id="PTHR43877">
    <property type="entry name" value="AMINOALKYLPHOSPHONATE N-ACETYLTRANSFERASE-RELATED-RELATED"/>
    <property type="match status" value="1"/>
</dbReference>
<evidence type="ECO:0000313" key="4">
    <source>
        <dbReference type="EMBL" id="GGL54692.1"/>
    </source>
</evidence>
<reference evidence="4" key="1">
    <citation type="journal article" date="2014" name="Int. J. Syst. Evol. Microbiol.">
        <title>Complete genome sequence of Corynebacterium casei LMG S-19264T (=DSM 44701T), isolated from a smear-ripened cheese.</title>
        <authorList>
            <consortium name="US DOE Joint Genome Institute (JGI-PGF)"/>
            <person name="Walter F."/>
            <person name="Albersmeier A."/>
            <person name="Kalinowski J."/>
            <person name="Ruckert C."/>
        </authorList>
    </citation>
    <scope>NUCLEOTIDE SEQUENCE</scope>
    <source>
        <strain evidence="4">CGMCC 4.7306</strain>
    </source>
</reference>
<keyword evidence="5" id="KW-1185">Reference proteome</keyword>
<name>A0A917W2M6_9ACTN</name>
<gene>
    <name evidence="4" type="ORF">GCM10011575_11350</name>
</gene>
<dbReference type="PANTHER" id="PTHR43877:SF2">
    <property type="entry name" value="AMINOALKYLPHOSPHONATE N-ACETYLTRANSFERASE-RELATED"/>
    <property type="match status" value="1"/>
</dbReference>
<evidence type="ECO:0000256" key="2">
    <source>
        <dbReference type="ARBA" id="ARBA00023315"/>
    </source>
</evidence>
<feature type="domain" description="N-acetyltransferase" evidence="3">
    <location>
        <begin position="18"/>
        <end position="170"/>
    </location>
</feature>
<sequence length="178" mass="19516">MQQIVPPRNVTAMPISTFRLRKATDADIGFLTHVLLISNQERYGKHPGWDADDFCRAMTDDTSAQIAGNVPDSMTYVITHDDADVGRLRLVTTTAVIEIAGLQVLPKHQNRGLGTAVINFVLERAARSGIPVELEVESDNPDARRLYERLGFSGVGEPAGGRQKMVCRTDSGATRNRV</sequence>